<keyword evidence="1" id="KW-0472">Membrane</keyword>
<gene>
    <name evidence="2" type="ORF">JCM17207_09330</name>
</gene>
<dbReference type="EMBL" id="BQKV01000029">
    <property type="protein sequence ID" value="GJN64308.1"/>
    <property type="molecule type" value="Genomic_DNA"/>
</dbReference>
<feature type="transmembrane region" description="Helical" evidence="1">
    <location>
        <begin position="102"/>
        <end position="125"/>
    </location>
</feature>
<feature type="transmembrane region" description="Helical" evidence="1">
    <location>
        <begin position="17"/>
        <end position="38"/>
    </location>
</feature>
<dbReference type="Proteomes" id="UP001055185">
    <property type="component" value="Unassembled WGS sequence"/>
</dbReference>
<evidence type="ECO:0000313" key="2">
    <source>
        <dbReference type="EMBL" id="GJN64308.1"/>
    </source>
</evidence>
<accession>A0AA37IXT6</accession>
<proteinExistence type="predicted"/>
<keyword evidence="1" id="KW-0812">Transmembrane</keyword>
<feature type="transmembrane region" description="Helical" evidence="1">
    <location>
        <begin position="66"/>
        <end position="90"/>
    </location>
</feature>
<comment type="caution">
    <text evidence="2">The sequence shown here is derived from an EMBL/GenBank/DDBJ whole genome shotgun (WGS) entry which is preliminary data.</text>
</comment>
<reference evidence="2" key="1">
    <citation type="journal article" date="2022" name="Int. J. Syst. Evol. Microbiol.">
        <title>Genome-based, phenotypic and chemotaxonomic classification of Faecalibacterium strains: proposal of three novel species Faecalibacterium duncaniae sp. nov., Faecalibacterium hattorii sp. nov. and Faecalibacterium gallinarum sp. nov. .</title>
        <authorList>
            <person name="Sakamoto M."/>
            <person name="Sakurai N."/>
            <person name="Tanno H."/>
            <person name="Iino T."/>
            <person name="Ohkuma M."/>
            <person name="Endo A."/>
        </authorList>
    </citation>
    <scope>NUCLEOTIDE SEQUENCE</scope>
    <source>
        <strain evidence="2">JCM 17207</strain>
    </source>
</reference>
<keyword evidence="3" id="KW-1185">Reference proteome</keyword>
<protein>
    <submittedName>
        <fullName evidence="2">Uncharacterized protein</fullName>
    </submittedName>
</protein>
<name>A0AA37IXT6_9FIRM</name>
<evidence type="ECO:0000256" key="1">
    <source>
        <dbReference type="SAM" id="Phobius"/>
    </source>
</evidence>
<sequence length="549" mass="62200">MEEKSKPKFYLKWPWNLVVYIALILVLRIFAIPVILVLSAWNKKQQPDGPAEGYCLQRTRGQLKKLWVSGILLFLGLLMGAYFVGCIVFEDFSTWEGIEYGTWIFSGVVTLLMVGLGGYLAFLYLRDAFCPEKSRLAQSIRDQLPYPEEAPPVAELFAMVDEDIKANGQWFDQVAVGRKWILGDDVTALDRVRVVAGRDEIERHTSGGRVRVTRYLELHILDDRRQTQITTLRDPKELPMILECLRLRVPEAIFCSYSDFNDYSKYSDADWRELEHQYQARKAKRADREYQKEKAAAGTNAHFILTDLRGLRSSRVDRAAVETQLAGLSEYGQHFGVELIEPLPAGQAGCLTQMGAGLVEQGLVVTAVFRQEDGTYRGWGLTTTAQQAGELFGRLLDAHQPPDLTGWEPLRAVDEPEEERPRVQLTLRETSGACRDYDFFTRRDLELAGEGLNRGRYSEVTLLVSPWYLQILAGDASDARFTARCNNPAAGQVELYETKCTDGQARQWLLDLGDGRFRPDLGQWKNITKQVLAELKKKDKAKAKANSNT</sequence>
<dbReference type="RefSeq" id="WP_238316546.1">
    <property type="nucleotide sequence ID" value="NZ_BQKV01000029.1"/>
</dbReference>
<dbReference type="AlphaFoldDB" id="A0AA37IXT6"/>
<evidence type="ECO:0000313" key="3">
    <source>
        <dbReference type="Proteomes" id="UP001055185"/>
    </source>
</evidence>
<keyword evidence="1" id="KW-1133">Transmembrane helix</keyword>
<organism evidence="2 3">
    <name type="scientific">Faecalibacterium gallinarum</name>
    <dbReference type="NCBI Taxonomy" id="2903556"/>
    <lineage>
        <taxon>Bacteria</taxon>
        <taxon>Bacillati</taxon>
        <taxon>Bacillota</taxon>
        <taxon>Clostridia</taxon>
        <taxon>Eubacteriales</taxon>
        <taxon>Oscillospiraceae</taxon>
        <taxon>Faecalibacterium</taxon>
    </lineage>
</organism>